<dbReference type="Proteomes" id="UP001500618">
    <property type="component" value="Unassembled WGS sequence"/>
</dbReference>
<keyword evidence="3" id="KW-1185">Reference proteome</keyword>
<feature type="compositionally biased region" description="Low complexity" evidence="1">
    <location>
        <begin position="1"/>
        <end position="17"/>
    </location>
</feature>
<proteinExistence type="predicted"/>
<feature type="compositionally biased region" description="Acidic residues" evidence="1">
    <location>
        <begin position="79"/>
        <end position="88"/>
    </location>
</feature>
<evidence type="ECO:0000313" key="2">
    <source>
        <dbReference type="EMBL" id="GAA1657197.1"/>
    </source>
</evidence>
<comment type="caution">
    <text evidence="2">The sequence shown here is derived from an EMBL/GenBank/DDBJ whole genome shotgun (WGS) entry which is preliminary data.</text>
</comment>
<organism evidence="2 3">
    <name type="scientific">Fodinicola feengrottensis</name>
    <dbReference type="NCBI Taxonomy" id="435914"/>
    <lineage>
        <taxon>Bacteria</taxon>
        <taxon>Bacillati</taxon>
        <taxon>Actinomycetota</taxon>
        <taxon>Actinomycetes</taxon>
        <taxon>Mycobacteriales</taxon>
        <taxon>Fodinicola</taxon>
    </lineage>
</organism>
<feature type="region of interest" description="Disordered" evidence="1">
    <location>
        <begin position="55"/>
        <end position="88"/>
    </location>
</feature>
<feature type="region of interest" description="Disordered" evidence="1">
    <location>
        <begin position="1"/>
        <end position="27"/>
    </location>
</feature>
<evidence type="ECO:0000256" key="1">
    <source>
        <dbReference type="SAM" id="MobiDB-lite"/>
    </source>
</evidence>
<evidence type="ECO:0000313" key="3">
    <source>
        <dbReference type="Proteomes" id="UP001500618"/>
    </source>
</evidence>
<sequence>MLRKAIAAPAAYTPAGASKPNPTGSTPIRAVSVFAATTVAANPVTAAVAGRWRHRRDVGRSDVGTRGADDGRMSILEGPVDDSTADGE</sequence>
<name>A0ABP4RLS9_9ACTN</name>
<reference evidence="3" key="1">
    <citation type="journal article" date="2019" name="Int. J. Syst. Evol. Microbiol.">
        <title>The Global Catalogue of Microorganisms (GCM) 10K type strain sequencing project: providing services to taxonomists for standard genome sequencing and annotation.</title>
        <authorList>
            <consortium name="The Broad Institute Genomics Platform"/>
            <consortium name="The Broad Institute Genome Sequencing Center for Infectious Disease"/>
            <person name="Wu L."/>
            <person name="Ma J."/>
        </authorList>
    </citation>
    <scope>NUCLEOTIDE SEQUENCE [LARGE SCALE GENOMIC DNA]</scope>
    <source>
        <strain evidence="3">JCM 14718</strain>
    </source>
</reference>
<dbReference type="EMBL" id="BAAANY010000001">
    <property type="protein sequence ID" value="GAA1657197.1"/>
    <property type="molecule type" value="Genomic_DNA"/>
</dbReference>
<accession>A0ABP4RLS9</accession>
<protein>
    <submittedName>
        <fullName evidence="2">Uncharacterized protein</fullName>
    </submittedName>
</protein>
<dbReference type="RefSeq" id="WP_279582163.1">
    <property type="nucleotide sequence ID" value="NZ_WOTO01000045.1"/>
</dbReference>
<gene>
    <name evidence="2" type="ORF">GCM10009765_03390</name>
</gene>